<protein>
    <submittedName>
        <fullName evidence="3">TRIM2_3</fullName>
    </submittedName>
</protein>
<evidence type="ECO:0000256" key="2">
    <source>
        <dbReference type="PROSITE-ProRule" id="PRU00504"/>
    </source>
</evidence>
<name>A0A8S3S8I3_MYTED</name>
<evidence type="ECO:0000256" key="1">
    <source>
        <dbReference type="ARBA" id="ARBA00022737"/>
    </source>
</evidence>
<dbReference type="Gene3D" id="2.120.10.30">
    <property type="entry name" value="TolB, C-terminal domain"/>
    <property type="match status" value="1"/>
</dbReference>
<evidence type="ECO:0000313" key="4">
    <source>
        <dbReference type="Proteomes" id="UP000683360"/>
    </source>
</evidence>
<dbReference type="InterPro" id="IPR011042">
    <property type="entry name" value="6-blade_b-propeller_TolB-like"/>
</dbReference>
<dbReference type="OrthoDB" id="6111574at2759"/>
<dbReference type="PROSITE" id="PS51125">
    <property type="entry name" value="NHL"/>
    <property type="match status" value="1"/>
</dbReference>
<dbReference type="AlphaFoldDB" id="A0A8S3S8I3"/>
<dbReference type="Proteomes" id="UP000683360">
    <property type="component" value="Unassembled WGS sequence"/>
</dbReference>
<accession>A0A8S3S8I3</accession>
<reference evidence="3" key="1">
    <citation type="submission" date="2021-03" db="EMBL/GenBank/DDBJ databases">
        <authorList>
            <person name="Bekaert M."/>
        </authorList>
    </citation>
    <scope>NUCLEOTIDE SEQUENCE</scope>
</reference>
<keyword evidence="1" id="KW-0677">Repeat</keyword>
<dbReference type="Gene3D" id="2.40.10.500">
    <property type="match status" value="1"/>
</dbReference>
<proteinExistence type="predicted"/>
<dbReference type="EMBL" id="CAJPWZ010001540">
    <property type="protein sequence ID" value="CAG2217401.1"/>
    <property type="molecule type" value="Genomic_DNA"/>
</dbReference>
<gene>
    <name evidence="3" type="ORF">MEDL_31094</name>
</gene>
<dbReference type="SUPFAM" id="SSF101898">
    <property type="entry name" value="NHL repeat"/>
    <property type="match status" value="1"/>
</dbReference>
<keyword evidence="4" id="KW-1185">Reference proteome</keyword>
<evidence type="ECO:0000313" key="3">
    <source>
        <dbReference type="EMBL" id="CAG2217401.1"/>
    </source>
</evidence>
<dbReference type="InterPro" id="IPR050952">
    <property type="entry name" value="TRIM-NHL_E3_ligases"/>
</dbReference>
<dbReference type="GO" id="GO:0008270">
    <property type="term" value="F:zinc ion binding"/>
    <property type="evidence" value="ECO:0007669"/>
    <property type="project" value="UniProtKB-KW"/>
</dbReference>
<dbReference type="PANTHER" id="PTHR24104">
    <property type="entry name" value="E3 UBIQUITIN-PROTEIN LIGASE NHLRC1-RELATED"/>
    <property type="match status" value="1"/>
</dbReference>
<sequence length="357" mass="39776">MLKEIDDAEDKANTEMKRLIAKLSEKSHVANNFVQKISAIKKYASDLQAFIGSKSIEAEVEAEETYLNSLTKDGSFNQIRFKLNIDTKLLNIESTIESFGKVTSETKPPVVVLKRRKDKQAQIMSVVPHVVPKSFDELTLSEISQFTVQVKKRPNDIRGITVLPNGKIILADSGKSKLFIVDNNGRLDKFISCHTGTGPFDVTYIKDHEVAISTASGIQVININSGTVLESIKTDGDCRGIAHNKGTLICCVKSKGIQCIQISNKTISTLVKYQYDIDPLGISVYGNKIYVTSYNYPAVHCYTLEGKHLWQFEDFVLLQPTGIAVDNNSNVYIASFYHHTIIVLSSDGKKFKKHSYT</sequence>
<feature type="repeat" description="NHL" evidence="2">
    <location>
        <begin position="317"/>
        <end position="347"/>
    </location>
</feature>
<dbReference type="InterPro" id="IPR001258">
    <property type="entry name" value="NHL_repeat"/>
</dbReference>
<comment type="caution">
    <text evidence="3">The sequence shown here is derived from an EMBL/GenBank/DDBJ whole genome shotgun (WGS) entry which is preliminary data.</text>
</comment>
<dbReference type="PANTHER" id="PTHR24104:SF25">
    <property type="entry name" value="PROTEIN LIN-41"/>
    <property type="match status" value="1"/>
</dbReference>
<organism evidence="3 4">
    <name type="scientific">Mytilus edulis</name>
    <name type="common">Blue mussel</name>
    <dbReference type="NCBI Taxonomy" id="6550"/>
    <lineage>
        <taxon>Eukaryota</taxon>
        <taxon>Metazoa</taxon>
        <taxon>Spiralia</taxon>
        <taxon>Lophotrochozoa</taxon>
        <taxon>Mollusca</taxon>
        <taxon>Bivalvia</taxon>
        <taxon>Autobranchia</taxon>
        <taxon>Pteriomorphia</taxon>
        <taxon>Mytilida</taxon>
        <taxon>Mytiloidea</taxon>
        <taxon>Mytilidae</taxon>
        <taxon>Mytilinae</taxon>
        <taxon>Mytilus</taxon>
    </lineage>
</organism>